<feature type="signal peptide" evidence="2">
    <location>
        <begin position="1"/>
        <end position="15"/>
    </location>
</feature>
<name>A0AAN8RJX7_9PEZI</name>
<feature type="chain" id="PRO_5042838500" description="Extracellular membrane protein CFEM domain-containing protein" evidence="2">
    <location>
        <begin position="16"/>
        <end position="241"/>
    </location>
</feature>
<evidence type="ECO:0000313" key="3">
    <source>
        <dbReference type="EMBL" id="KAK6504401.1"/>
    </source>
</evidence>
<feature type="transmembrane region" description="Helical" evidence="1">
    <location>
        <begin position="197"/>
        <end position="218"/>
    </location>
</feature>
<proteinExistence type="predicted"/>
<evidence type="ECO:0000256" key="1">
    <source>
        <dbReference type="SAM" id="Phobius"/>
    </source>
</evidence>
<dbReference type="EMBL" id="JAVHJM010000010">
    <property type="protein sequence ID" value="KAK6504401.1"/>
    <property type="molecule type" value="Genomic_DNA"/>
</dbReference>
<organism evidence="3 4">
    <name type="scientific">Arthrobotrys conoides</name>
    <dbReference type="NCBI Taxonomy" id="74498"/>
    <lineage>
        <taxon>Eukaryota</taxon>
        <taxon>Fungi</taxon>
        <taxon>Dikarya</taxon>
        <taxon>Ascomycota</taxon>
        <taxon>Pezizomycotina</taxon>
        <taxon>Orbiliomycetes</taxon>
        <taxon>Orbiliales</taxon>
        <taxon>Orbiliaceae</taxon>
        <taxon>Arthrobotrys</taxon>
    </lineage>
</organism>
<protein>
    <recommendedName>
        <fullName evidence="5">Extracellular membrane protein CFEM domain-containing protein</fullName>
    </recommendedName>
</protein>
<accession>A0AAN8RJX7</accession>
<dbReference type="AlphaFoldDB" id="A0AAN8RJX7"/>
<evidence type="ECO:0000256" key="2">
    <source>
        <dbReference type="SAM" id="SignalP"/>
    </source>
</evidence>
<keyword evidence="1" id="KW-0472">Membrane</keyword>
<evidence type="ECO:0008006" key="5">
    <source>
        <dbReference type="Google" id="ProtNLM"/>
    </source>
</evidence>
<keyword evidence="4" id="KW-1185">Reference proteome</keyword>
<sequence>MFSNLFPFLLAAAFAQQIPDRESVTFGEAPDFGAVRDCAVCCFERQLGCYYQNQITAVVGCSLNSCLCSRSDIRTIVTSYLQSCVSRSCSAVSGDVSVALSVFGGYCDRYIAAGVDAGATTTDGDRGGGGGVSPETVTETRTIPLSTLTTTLEIATVQVAATTITVTPDERLPGNQPSNTVTVTVGSSGGLSESAKIGLGVGLGIGIPIFAVSAFLAYRFTRALAAPPEMPPQPIQGSYIG</sequence>
<gene>
    <name evidence="3" type="ORF">TWF506_002600</name>
</gene>
<dbReference type="Proteomes" id="UP001307849">
    <property type="component" value="Unassembled WGS sequence"/>
</dbReference>
<keyword evidence="2" id="KW-0732">Signal</keyword>
<evidence type="ECO:0000313" key="4">
    <source>
        <dbReference type="Proteomes" id="UP001307849"/>
    </source>
</evidence>
<keyword evidence="1" id="KW-1133">Transmembrane helix</keyword>
<comment type="caution">
    <text evidence="3">The sequence shown here is derived from an EMBL/GenBank/DDBJ whole genome shotgun (WGS) entry which is preliminary data.</text>
</comment>
<keyword evidence="1" id="KW-0812">Transmembrane</keyword>
<reference evidence="3 4" key="1">
    <citation type="submission" date="2019-10" db="EMBL/GenBank/DDBJ databases">
        <authorList>
            <person name="Palmer J.M."/>
        </authorList>
    </citation>
    <scope>NUCLEOTIDE SEQUENCE [LARGE SCALE GENOMIC DNA]</scope>
    <source>
        <strain evidence="3 4">TWF506</strain>
    </source>
</reference>